<comment type="caution">
    <text evidence="3">The sequence shown here is derived from an EMBL/GenBank/DDBJ whole genome shotgun (WGS) entry which is preliminary data.</text>
</comment>
<sequence length="277" mass="29452">MPIVTIQTAREGPAAEMPAAPPHTASDEAAEAIMNSHVRRNRPTPAFLAMFAFACVAAPAQDAVREEALQAPGGLPVKVRMEGPYTADVALQIVCYFRHKPAGDVTKGAAVELDRHLGGVVAALRDRGEFAGEALETILIVPPKDAIKARSLLLIGLGDEGSLSLERMEQVGKVALREAVRLRADRVAFAPLIRDQGDSRIATGAVAQAVARGAFLAYDTEKRLQAQGLAAPWTLEGWEVEAGPAYFDETVVGLRKAVEEAGSAIAARGDKPYRQGR</sequence>
<protein>
    <submittedName>
        <fullName evidence="3">M17 family peptidase N-terminal domain-containing protein</fullName>
    </submittedName>
</protein>
<dbReference type="InterPro" id="IPR043472">
    <property type="entry name" value="Macro_dom-like"/>
</dbReference>
<evidence type="ECO:0000313" key="3">
    <source>
        <dbReference type="EMBL" id="MDG3004930.1"/>
    </source>
</evidence>
<dbReference type="SUPFAM" id="SSF52949">
    <property type="entry name" value="Macro domain-like"/>
    <property type="match status" value="1"/>
</dbReference>
<evidence type="ECO:0000256" key="1">
    <source>
        <dbReference type="SAM" id="MobiDB-lite"/>
    </source>
</evidence>
<dbReference type="Proteomes" id="UP001216907">
    <property type="component" value="Unassembled WGS sequence"/>
</dbReference>
<accession>A0ABT6FC19</accession>
<feature type="region of interest" description="Disordered" evidence="1">
    <location>
        <begin position="1"/>
        <end position="22"/>
    </location>
</feature>
<proteinExistence type="predicted"/>
<name>A0ABT6FC19_9BACT</name>
<dbReference type="EMBL" id="JARRAG010000002">
    <property type="protein sequence ID" value="MDG3004930.1"/>
    <property type="molecule type" value="Genomic_DNA"/>
</dbReference>
<organism evidence="3 4">
    <name type="scientific">Paludisphaera mucosa</name>
    <dbReference type="NCBI Taxonomy" id="3030827"/>
    <lineage>
        <taxon>Bacteria</taxon>
        <taxon>Pseudomonadati</taxon>
        <taxon>Planctomycetota</taxon>
        <taxon>Planctomycetia</taxon>
        <taxon>Isosphaerales</taxon>
        <taxon>Isosphaeraceae</taxon>
        <taxon>Paludisphaera</taxon>
    </lineage>
</organism>
<gene>
    <name evidence="3" type="ORF">PZE19_14175</name>
</gene>
<dbReference type="RefSeq" id="WP_277861281.1">
    <property type="nucleotide sequence ID" value="NZ_JARRAG010000002.1"/>
</dbReference>
<dbReference type="InterPro" id="IPR008283">
    <property type="entry name" value="Peptidase_M17_N"/>
</dbReference>
<dbReference type="Pfam" id="PF02789">
    <property type="entry name" value="Peptidase_M17_N"/>
    <property type="match status" value="1"/>
</dbReference>
<reference evidence="3 4" key="1">
    <citation type="submission" date="2023-03" db="EMBL/GenBank/DDBJ databases">
        <title>Paludisphaera mucosa sp. nov. a novel planctomycete from northern fen.</title>
        <authorList>
            <person name="Ivanova A."/>
        </authorList>
    </citation>
    <scope>NUCLEOTIDE SEQUENCE [LARGE SCALE GENOMIC DNA]</scope>
    <source>
        <strain evidence="3 4">Pla2</strain>
    </source>
</reference>
<keyword evidence="4" id="KW-1185">Reference proteome</keyword>
<evidence type="ECO:0000259" key="2">
    <source>
        <dbReference type="Pfam" id="PF02789"/>
    </source>
</evidence>
<dbReference type="Gene3D" id="3.40.220.10">
    <property type="entry name" value="Leucine Aminopeptidase, subunit E, domain 1"/>
    <property type="match status" value="1"/>
</dbReference>
<feature type="domain" description="Peptidase M17 leucyl aminopeptidase N-terminal" evidence="2">
    <location>
        <begin position="103"/>
        <end position="218"/>
    </location>
</feature>
<evidence type="ECO:0000313" key="4">
    <source>
        <dbReference type="Proteomes" id="UP001216907"/>
    </source>
</evidence>